<name>A0AA36D9Y3_9BILA</name>
<keyword evidence="3" id="KW-1185">Reference proteome</keyword>
<dbReference type="EMBL" id="CATQJA010002665">
    <property type="protein sequence ID" value="CAJ0583844.1"/>
    <property type="molecule type" value="Genomic_DNA"/>
</dbReference>
<evidence type="ECO:0000313" key="2">
    <source>
        <dbReference type="EMBL" id="CAJ0583844.1"/>
    </source>
</evidence>
<proteinExistence type="predicted"/>
<feature type="region of interest" description="Disordered" evidence="1">
    <location>
        <begin position="1"/>
        <end position="23"/>
    </location>
</feature>
<organism evidence="2 3">
    <name type="scientific">Mesorhabditis spiculigera</name>
    <dbReference type="NCBI Taxonomy" id="96644"/>
    <lineage>
        <taxon>Eukaryota</taxon>
        <taxon>Metazoa</taxon>
        <taxon>Ecdysozoa</taxon>
        <taxon>Nematoda</taxon>
        <taxon>Chromadorea</taxon>
        <taxon>Rhabditida</taxon>
        <taxon>Rhabditina</taxon>
        <taxon>Rhabditomorpha</taxon>
        <taxon>Rhabditoidea</taxon>
        <taxon>Rhabditidae</taxon>
        <taxon>Mesorhabditinae</taxon>
        <taxon>Mesorhabditis</taxon>
    </lineage>
</organism>
<feature type="region of interest" description="Disordered" evidence="1">
    <location>
        <begin position="74"/>
        <end position="113"/>
    </location>
</feature>
<accession>A0AA36D9Y3</accession>
<reference evidence="2" key="1">
    <citation type="submission" date="2023-06" db="EMBL/GenBank/DDBJ databases">
        <authorList>
            <person name="Delattre M."/>
        </authorList>
    </citation>
    <scope>NUCLEOTIDE SEQUENCE</scope>
    <source>
        <strain evidence="2">AF72</strain>
    </source>
</reference>
<evidence type="ECO:0000313" key="3">
    <source>
        <dbReference type="Proteomes" id="UP001177023"/>
    </source>
</evidence>
<gene>
    <name evidence="2" type="ORF">MSPICULIGERA_LOCUS21913</name>
</gene>
<dbReference type="Proteomes" id="UP001177023">
    <property type="component" value="Unassembled WGS sequence"/>
</dbReference>
<dbReference type="AlphaFoldDB" id="A0AA36D9Y3"/>
<comment type="caution">
    <text evidence="2">The sequence shown here is derived from an EMBL/GenBank/DDBJ whole genome shotgun (WGS) entry which is preliminary data.</text>
</comment>
<evidence type="ECO:0000256" key="1">
    <source>
        <dbReference type="SAM" id="MobiDB-lite"/>
    </source>
</evidence>
<sequence>MGYHRVAPGPSAHVNSRKSNSPGSRQILLLRIAGLASEPWLDPSGVFESQISSSFQGKLFIRGLSKLVEIDVSGGDSQKPERVGCGASPERTRDGLASLNRQHDSQNRSQCRG</sequence>
<feature type="compositionally biased region" description="Polar residues" evidence="1">
    <location>
        <begin position="13"/>
        <end position="23"/>
    </location>
</feature>
<protein>
    <submittedName>
        <fullName evidence="2">Uncharacterized protein</fullName>
    </submittedName>
</protein>
<feature type="non-terminal residue" evidence="2">
    <location>
        <position position="1"/>
    </location>
</feature>